<protein>
    <submittedName>
        <fullName evidence="2">Uncharacterized protein</fullName>
    </submittedName>
</protein>
<dbReference type="Proteomes" id="UP001152795">
    <property type="component" value="Unassembled WGS sequence"/>
</dbReference>
<dbReference type="PANTHER" id="PTHR36981">
    <property type="entry name" value="ZGC:195170"/>
    <property type="match status" value="1"/>
</dbReference>
<reference evidence="2" key="1">
    <citation type="submission" date="2020-04" db="EMBL/GenBank/DDBJ databases">
        <authorList>
            <person name="Alioto T."/>
            <person name="Alioto T."/>
            <person name="Gomez Garrido J."/>
        </authorList>
    </citation>
    <scope>NUCLEOTIDE SEQUENCE</scope>
    <source>
        <strain evidence="2">A484AB</strain>
    </source>
</reference>
<dbReference type="OrthoDB" id="9898867at2759"/>
<comment type="caution">
    <text evidence="2">The sequence shown here is derived from an EMBL/GenBank/DDBJ whole genome shotgun (WGS) entry which is preliminary data.</text>
</comment>
<dbReference type="Pfam" id="PF20478">
    <property type="entry name" value="P2RX7_C"/>
    <property type="match status" value="1"/>
</dbReference>
<keyword evidence="3" id="KW-1185">Reference proteome</keyword>
<dbReference type="EMBL" id="CACRXK020029098">
    <property type="protein sequence ID" value="CAB4041888.1"/>
    <property type="molecule type" value="Genomic_DNA"/>
</dbReference>
<dbReference type="PANTHER" id="PTHR36981:SF1">
    <property type="entry name" value="P2X PURINORECEPTOR 7 INTRACELLULAR DOMAIN-CONTAINING PROTEIN"/>
    <property type="match status" value="1"/>
</dbReference>
<feature type="region of interest" description="Disordered" evidence="1">
    <location>
        <begin position="1"/>
        <end position="21"/>
    </location>
</feature>
<feature type="compositionally biased region" description="Polar residues" evidence="1">
    <location>
        <begin position="1"/>
        <end position="15"/>
    </location>
</feature>
<dbReference type="AlphaFoldDB" id="A0A6S7KDK5"/>
<sequence length="235" mass="26647">MSGQESDSGSSCQYSDDSDINFIPGYVMEDAQAEKDCDSGEDEGWSGFAYAEEPLADEAWLETYHREEQQRLEAEEQFTKTLNCSVEISEWCKCGNCGVELLANIHECYCCCELEVCDEALKNNEVLEDLKAEGKDIELIKCITQHPGFDSVCLQKWSLKLAADKYKTKSKSRYSQVKTQNRFLRSISYREFVRLVYGFLGNRRVPLPSCAYTAIRKAFPTGKDEAITGYAEESD</sequence>
<evidence type="ECO:0000313" key="3">
    <source>
        <dbReference type="Proteomes" id="UP001152795"/>
    </source>
</evidence>
<name>A0A6S7KDK5_PARCT</name>
<proteinExistence type="predicted"/>
<evidence type="ECO:0000313" key="2">
    <source>
        <dbReference type="EMBL" id="CAB4041888.1"/>
    </source>
</evidence>
<dbReference type="InterPro" id="IPR046815">
    <property type="entry name" value="P2RX7_C"/>
</dbReference>
<accession>A0A6S7KDK5</accession>
<evidence type="ECO:0000256" key="1">
    <source>
        <dbReference type="SAM" id="MobiDB-lite"/>
    </source>
</evidence>
<organism evidence="2 3">
    <name type="scientific">Paramuricea clavata</name>
    <name type="common">Red gorgonian</name>
    <name type="synonym">Violescent sea-whip</name>
    <dbReference type="NCBI Taxonomy" id="317549"/>
    <lineage>
        <taxon>Eukaryota</taxon>
        <taxon>Metazoa</taxon>
        <taxon>Cnidaria</taxon>
        <taxon>Anthozoa</taxon>
        <taxon>Octocorallia</taxon>
        <taxon>Malacalcyonacea</taxon>
        <taxon>Plexauridae</taxon>
        <taxon>Paramuricea</taxon>
    </lineage>
</organism>
<gene>
    <name evidence="2" type="ORF">PACLA_8A028136</name>
</gene>